<reference evidence="2 3" key="1">
    <citation type="submission" date="2017-03" db="EMBL/GenBank/DDBJ databases">
        <authorList>
            <person name="Afonso C.L."/>
            <person name="Miller P.J."/>
            <person name="Scott M.A."/>
            <person name="Spackman E."/>
            <person name="Goraichik I."/>
            <person name="Dimitrov K.M."/>
            <person name="Suarez D.L."/>
            <person name="Swayne D.E."/>
        </authorList>
    </citation>
    <scope>NUCLEOTIDE SEQUENCE [LARGE SCALE GENOMIC DNA]</scope>
    <source>
        <strain evidence="2 3">ATCC 51113</strain>
    </source>
</reference>
<dbReference type="EMBL" id="NAEW01000004">
    <property type="protein sequence ID" value="OQM42168.1"/>
    <property type="molecule type" value="Genomic_DNA"/>
</dbReference>
<proteinExistence type="predicted"/>
<dbReference type="Proteomes" id="UP001058317">
    <property type="component" value="Chromosome"/>
</dbReference>
<protein>
    <submittedName>
        <fullName evidence="2">Molybdenum cofactor biosynthesis protein</fullName>
    </submittedName>
</protein>
<reference evidence="1" key="2">
    <citation type="submission" date="2022-07" db="EMBL/GenBank/DDBJ databases">
        <title>Complete genome sequence of carbapenem-resistant Citrobacter spp. in Japan.</title>
        <authorList>
            <person name="Maehana S."/>
            <person name="Suzuki M."/>
            <person name="Kitasato H."/>
        </authorList>
    </citation>
    <scope>NUCLEOTIDE SEQUENCE</scope>
    <source>
        <strain evidence="1">KAM621</strain>
    </source>
</reference>
<name>A0A1V8P0E4_CITBR</name>
<sequence>MVKELWPIASGLNRLFVPYIKLCEETSKNAESFDLMWFYLASTLPFADIPVNMREKHVTIAGYFVFARQEEEHGY</sequence>
<dbReference type="AlphaFoldDB" id="A0A1V8P0E4"/>
<gene>
    <name evidence="2" type="ORF">BZK42_11595</name>
    <name evidence="1" type="ORF">KAM621c_08800</name>
</gene>
<dbReference type="Proteomes" id="UP000192573">
    <property type="component" value="Unassembled WGS sequence"/>
</dbReference>
<evidence type="ECO:0000313" key="1">
    <source>
        <dbReference type="EMBL" id="BDN95775.1"/>
    </source>
</evidence>
<organism evidence="2 3">
    <name type="scientific">Citrobacter braakii</name>
    <dbReference type="NCBI Taxonomy" id="57706"/>
    <lineage>
        <taxon>Bacteria</taxon>
        <taxon>Pseudomonadati</taxon>
        <taxon>Pseudomonadota</taxon>
        <taxon>Gammaproteobacteria</taxon>
        <taxon>Enterobacterales</taxon>
        <taxon>Enterobacteriaceae</taxon>
        <taxon>Citrobacter</taxon>
        <taxon>Citrobacter freundii complex</taxon>
    </lineage>
</organism>
<evidence type="ECO:0000313" key="3">
    <source>
        <dbReference type="Proteomes" id="UP000192573"/>
    </source>
</evidence>
<dbReference type="EMBL" id="AP026382">
    <property type="protein sequence ID" value="BDN95775.1"/>
    <property type="molecule type" value="Genomic_DNA"/>
</dbReference>
<accession>A0A1V8P0E4</accession>
<evidence type="ECO:0000313" key="2">
    <source>
        <dbReference type="EMBL" id="OQM42168.1"/>
    </source>
</evidence>